<name>A0ABP3NK75_9GAMM</name>
<proteinExistence type="predicted"/>
<dbReference type="Proteomes" id="UP001501169">
    <property type="component" value="Unassembled WGS sequence"/>
</dbReference>
<sequence length="189" mass="21349">MFTAKTITALTLAACVSVPLAAETVLTDHNLDQLELMIPKLQQLQQRPQNNQFKLQQHCDWSKHYQQLSAQEKDKNYQKQIEQLVKQHGFTPQQFVELSAKVTWPVLDSIQPALQVSQQALMFVPAAQRQNAEKSIRQGQQYYQTLTGCLTAEDKTALARHNDRIMQIAKRLGGVEQLLPAGVANSGRE</sequence>
<evidence type="ECO:0000256" key="1">
    <source>
        <dbReference type="SAM" id="SignalP"/>
    </source>
</evidence>
<organism evidence="2 3">
    <name type="scientific">Rheinheimera aquimaris</name>
    <dbReference type="NCBI Taxonomy" id="412437"/>
    <lineage>
        <taxon>Bacteria</taxon>
        <taxon>Pseudomonadati</taxon>
        <taxon>Pseudomonadota</taxon>
        <taxon>Gammaproteobacteria</taxon>
        <taxon>Chromatiales</taxon>
        <taxon>Chromatiaceae</taxon>
        <taxon>Rheinheimera</taxon>
    </lineage>
</organism>
<accession>A0ABP3NK75</accession>
<protein>
    <submittedName>
        <fullName evidence="2">Uncharacterized protein</fullName>
    </submittedName>
</protein>
<evidence type="ECO:0000313" key="3">
    <source>
        <dbReference type="Proteomes" id="UP001501169"/>
    </source>
</evidence>
<keyword evidence="1" id="KW-0732">Signal</keyword>
<comment type="caution">
    <text evidence="2">The sequence shown here is derived from an EMBL/GenBank/DDBJ whole genome shotgun (WGS) entry which is preliminary data.</text>
</comment>
<dbReference type="RefSeq" id="WP_226765303.1">
    <property type="nucleotide sequence ID" value="NZ_BAAAEO010000001.1"/>
</dbReference>
<gene>
    <name evidence="2" type="ORF">GCM10009098_09430</name>
</gene>
<feature type="signal peptide" evidence="1">
    <location>
        <begin position="1"/>
        <end position="21"/>
    </location>
</feature>
<reference evidence="3" key="1">
    <citation type="journal article" date="2019" name="Int. J. Syst. Evol. Microbiol.">
        <title>The Global Catalogue of Microorganisms (GCM) 10K type strain sequencing project: providing services to taxonomists for standard genome sequencing and annotation.</title>
        <authorList>
            <consortium name="The Broad Institute Genomics Platform"/>
            <consortium name="The Broad Institute Genome Sequencing Center for Infectious Disease"/>
            <person name="Wu L."/>
            <person name="Ma J."/>
        </authorList>
    </citation>
    <scope>NUCLEOTIDE SEQUENCE [LARGE SCALE GENOMIC DNA]</scope>
    <source>
        <strain evidence="3">JCM 14331</strain>
    </source>
</reference>
<feature type="chain" id="PRO_5045669957" evidence="1">
    <location>
        <begin position="22"/>
        <end position="189"/>
    </location>
</feature>
<evidence type="ECO:0000313" key="2">
    <source>
        <dbReference type="EMBL" id="GAA0543906.1"/>
    </source>
</evidence>
<dbReference type="EMBL" id="BAAAEO010000001">
    <property type="protein sequence ID" value="GAA0543906.1"/>
    <property type="molecule type" value="Genomic_DNA"/>
</dbReference>
<keyword evidence="3" id="KW-1185">Reference proteome</keyword>